<keyword evidence="2" id="KW-0472">Membrane</keyword>
<feature type="domain" description="RCK C-terminal" evidence="3">
    <location>
        <begin position="490"/>
        <end position="570"/>
    </location>
</feature>
<dbReference type="InterPro" id="IPR050721">
    <property type="entry name" value="Trk_Ktr_HKT_K-transport"/>
</dbReference>
<dbReference type="InterPro" id="IPR036291">
    <property type="entry name" value="NAD(P)-bd_dom_sf"/>
</dbReference>
<dbReference type="PANTHER" id="PTHR43833">
    <property type="entry name" value="POTASSIUM CHANNEL PROTEIN 2-RELATED-RELATED"/>
    <property type="match status" value="1"/>
</dbReference>
<gene>
    <name evidence="4" type="ORF">AVDCRST_MAG57-1822</name>
</gene>
<feature type="transmembrane region" description="Helical" evidence="2">
    <location>
        <begin position="110"/>
        <end position="134"/>
    </location>
</feature>
<dbReference type="PANTHER" id="PTHR43833:SF9">
    <property type="entry name" value="POTASSIUM CHANNEL PROTEIN YUGO-RELATED"/>
    <property type="match status" value="1"/>
</dbReference>
<dbReference type="InterPro" id="IPR013099">
    <property type="entry name" value="K_chnl_dom"/>
</dbReference>
<protein>
    <submittedName>
        <fullName evidence="4">Potassium channel protein</fullName>
    </submittedName>
</protein>
<evidence type="ECO:0000256" key="2">
    <source>
        <dbReference type="SAM" id="Phobius"/>
    </source>
</evidence>
<dbReference type="SUPFAM" id="SSF51735">
    <property type="entry name" value="NAD(P)-binding Rossmann-fold domains"/>
    <property type="match status" value="2"/>
</dbReference>
<proteinExistence type="predicted"/>
<keyword evidence="4" id="KW-0813">Transport</keyword>
<evidence type="ECO:0000259" key="3">
    <source>
        <dbReference type="PROSITE" id="PS51202"/>
    </source>
</evidence>
<comment type="subcellular location">
    <subcellularLocation>
        <location evidence="1">Cell membrane</location>
        <topology evidence="1">Multi-pass membrane protein</topology>
    </subcellularLocation>
</comment>
<keyword evidence="2" id="KW-1133">Transmembrane helix</keyword>
<dbReference type="Gene3D" id="3.40.50.720">
    <property type="entry name" value="NAD(P)-binding Rossmann-like Domain"/>
    <property type="match status" value="2"/>
</dbReference>
<dbReference type="InterPro" id="IPR003148">
    <property type="entry name" value="RCK_N"/>
</dbReference>
<dbReference type="SUPFAM" id="SSF116726">
    <property type="entry name" value="TrkA C-terminal domain-like"/>
    <property type="match status" value="1"/>
</dbReference>
<reference evidence="4" key="1">
    <citation type="submission" date="2020-02" db="EMBL/GenBank/DDBJ databases">
        <authorList>
            <person name="Meier V. D."/>
        </authorList>
    </citation>
    <scope>NUCLEOTIDE SEQUENCE</scope>
    <source>
        <strain evidence="4">AVDCRST_MAG57</strain>
    </source>
</reference>
<feature type="transmembrane region" description="Helical" evidence="2">
    <location>
        <begin position="48"/>
        <end position="67"/>
    </location>
</feature>
<sequence length="605" mass="65686">MPSSPAGDRLNAPGREGRRARRAAFRVAATSAAKASATIFLILRRMRVPLIVLIVIFAVSVLGLTLIPGQDADGNPWRMGFFDAFYVVSYTASTIGFGEIPFPFTYGQRMWVTISIYLSVIGWAYAIGSLLALLQDRAFRSALAMQHFSRKVARLREPFLLVAGYGRTGELLGQSFDRLGRRFVVLDIAEDRIDGLESGPYHADVPGLAADARDPGHLAVAGLDHPCCEAVVALTDDDEANLAVVMAAALLRPELPVISRVTSRTMAERMQAFGTPGTVNPFDRFGDHLRLALRAPASYQLLKWLHSGPGEKLPERGSPPRSGRWVVCGYGRLGRELTSDLRAEGLDVTVIEIDPPAGADDRMLVGDGSDPWVMAQADLDRAVGLIAGTDNDTTNLSLVAAARRSNPNLFLAARQNRPASAPLFGAMEVDALLVPAEVIAHEVYAQLSTPLLWRFLREMPAKGDAWAEQLVERLTDYCGHRLQALWKVRLTPEEAPAAGRWLATGEARLGTLLRNPEARDETLHALVLLVMRGSEFTLAPDDDFLLRPGDELLLAGKPAARRALSTLLLVDGVLEYVVTGRRVPSGWLWRRLTSAGAPAGASAGK</sequence>
<dbReference type="PROSITE" id="PS51202">
    <property type="entry name" value="RCK_C"/>
    <property type="match status" value="1"/>
</dbReference>
<keyword evidence="4" id="KW-0406">Ion transport</keyword>
<accession>A0A6J4IA13</accession>
<dbReference type="GO" id="GO:0008324">
    <property type="term" value="F:monoatomic cation transmembrane transporter activity"/>
    <property type="evidence" value="ECO:0007669"/>
    <property type="project" value="InterPro"/>
</dbReference>
<dbReference type="AlphaFoldDB" id="A0A6J4IA13"/>
<dbReference type="GO" id="GO:0005886">
    <property type="term" value="C:plasma membrane"/>
    <property type="evidence" value="ECO:0007669"/>
    <property type="project" value="UniProtKB-SubCell"/>
</dbReference>
<dbReference type="Pfam" id="PF02080">
    <property type="entry name" value="TrkA_C"/>
    <property type="match status" value="1"/>
</dbReference>
<name>A0A6J4IA13_9ACTN</name>
<dbReference type="Gene3D" id="1.10.287.70">
    <property type="match status" value="1"/>
</dbReference>
<dbReference type="GO" id="GO:0006813">
    <property type="term" value="P:potassium ion transport"/>
    <property type="evidence" value="ECO:0007669"/>
    <property type="project" value="InterPro"/>
</dbReference>
<feature type="transmembrane region" description="Helical" evidence="2">
    <location>
        <begin position="79"/>
        <end position="98"/>
    </location>
</feature>
<dbReference type="Pfam" id="PF02254">
    <property type="entry name" value="TrkA_N"/>
    <property type="match status" value="2"/>
</dbReference>
<dbReference type="InterPro" id="IPR036721">
    <property type="entry name" value="RCK_C_sf"/>
</dbReference>
<keyword evidence="4" id="KW-0407">Ion channel</keyword>
<organism evidence="4">
    <name type="scientific">uncultured Blastococcus sp</name>
    <dbReference type="NCBI Taxonomy" id="217144"/>
    <lineage>
        <taxon>Bacteria</taxon>
        <taxon>Bacillati</taxon>
        <taxon>Actinomycetota</taxon>
        <taxon>Actinomycetes</taxon>
        <taxon>Geodermatophilales</taxon>
        <taxon>Geodermatophilaceae</taxon>
        <taxon>Blastococcus</taxon>
        <taxon>environmental samples</taxon>
    </lineage>
</organism>
<dbReference type="EMBL" id="CADCTI010000159">
    <property type="protein sequence ID" value="CAA9246597.1"/>
    <property type="molecule type" value="Genomic_DNA"/>
</dbReference>
<evidence type="ECO:0000256" key="1">
    <source>
        <dbReference type="ARBA" id="ARBA00004651"/>
    </source>
</evidence>
<dbReference type="Pfam" id="PF07885">
    <property type="entry name" value="Ion_trans_2"/>
    <property type="match status" value="1"/>
</dbReference>
<keyword evidence="2" id="KW-0812">Transmembrane</keyword>
<evidence type="ECO:0000313" key="4">
    <source>
        <dbReference type="EMBL" id="CAA9246597.1"/>
    </source>
</evidence>
<dbReference type="SUPFAM" id="SSF81324">
    <property type="entry name" value="Voltage-gated potassium channels"/>
    <property type="match status" value="1"/>
</dbReference>
<dbReference type="InterPro" id="IPR006037">
    <property type="entry name" value="RCK_C"/>
</dbReference>